<proteinExistence type="predicted"/>
<protein>
    <submittedName>
        <fullName evidence="1">Uncharacterized protein</fullName>
    </submittedName>
</protein>
<reference evidence="1 2" key="1">
    <citation type="submission" date="2020-11" db="EMBL/GenBank/DDBJ databases">
        <title>Corynebacterium sp. ZJ-599.</title>
        <authorList>
            <person name="Zhou J."/>
        </authorList>
    </citation>
    <scope>NUCLEOTIDE SEQUENCE [LARGE SCALE GENOMIC DNA]</scope>
    <source>
        <strain evidence="1 2">ZJ-599</strain>
    </source>
</reference>
<dbReference type="EMBL" id="CP064954">
    <property type="protein sequence ID" value="QPK78784.1"/>
    <property type="molecule type" value="Genomic_DNA"/>
</dbReference>
<dbReference type="RefSeq" id="WP_165010087.1">
    <property type="nucleotide sequence ID" value="NZ_CP064954.1"/>
</dbReference>
<sequence>MSDLVSAVQGRNRTYAQIIGKPIKSPVLHQFRLSALVDIPTERLGKVSKTFLNLSDSPVSHVMAKSANRITSQVWQETGALVAMDKLAEEMRRQPSLMSVVQIPKIDISPHLPHAITAQDIIADRYKEMWSESLREAAERMRQTLFQSLYEDSFLKQIREIQDSLGVSDLDISETKADLADGETAKCSPEFIEQMVERLESNEQLRQKVQNIFVGPLTKKMSRKESLALVTAALLYLVEFVERSSDSSISVYDFLFALLAALSIVISCGERG</sequence>
<accession>A0A7T0KF34</accession>
<evidence type="ECO:0000313" key="2">
    <source>
        <dbReference type="Proteomes" id="UP000594681"/>
    </source>
</evidence>
<evidence type="ECO:0000313" key="1">
    <source>
        <dbReference type="EMBL" id="QPK78784.1"/>
    </source>
</evidence>
<organism evidence="1 2">
    <name type="scientific">Corynebacterium lizhenjunii</name>
    <dbReference type="NCBI Taxonomy" id="2709394"/>
    <lineage>
        <taxon>Bacteria</taxon>
        <taxon>Bacillati</taxon>
        <taxon>Actinomycetota</taxon>
        <taxon>Actinomycetes</taxon>
        <taxon>Mycobacteriales</taxon>
        <taxon>Corynebacteriaceae</taxon>
        <taxon>Corynebacterium</taxon>
    </lineage>
</organism>
<name>A0A7T0KF34_9CORY</name>
<dbReference type="KEGG" id="cliz:G7Y31_09600"/>
<gene>
    <name evidence="1" type="ORF">G7Y31_09600</name>
</gene>
<dbReference type="AlphaFoldDB" id="A0A7T0KF34"/>
<keyword evidence="2" id="KW-1185">Reference proteome</keyword>
<dbReference type="Proteomes" id="UP000594681">
    <property type="component" value="Chromosome"/>
</dbReference>